<dbReference type="InterPro" id="IPR050509">
    <property type="entry name" value="CoA-transferase_III"/>
</dbReference>
<proteinExistence type="predicted"/>
<dbReference type="Gene3D" id="3.40.50.10540">
    <property type="entry name" value="Crotonobetainyl-coa:carnitine coa-transferase, domain 1"/>
    <property type="match status" value="2"/>
</dbReference>
<accession>A0ABS4PSR0</accession>
<comment type="caution">
    <text evidence="1">The sequence shown here is derived from an EMBL/GenBank/DDBJ whole genome shotgun (WGS) entry which is preliminary data.</text>
</comment>
<dbReference type="InterPro" id="IPR003673">
    <property type="entry name" value="CoA-Trfase_fam_III"/>
</dbReference>
<evidence type="ECO:0000313" key="1">
    <source>
        <dbReference type="EMBL" id="MBP2182459.1"/>
    </source>
</evidence>
<protein>
    <submittedName>
        <fullName evidence="1">Crotonobetainyl-CoA:carnitine CoA-transferase CaiB-like acyl-CoA transferase</fullName>
    </submittedName>
</protein>
<dbReference type="InterPro" id="IPR044855">
    <property type="entry name" value="CoA-Trfase_III_dom3_sf"/>
</dbReference>
<organism evidence="1 2">
    <name type="scientific">Amycolatopsis magusensis</name>
    <dbReference type="NCBI Taxonomy" id="882444"/>
    <lineage>
        <taxon>Bacteria</taxon>
        <taxon>Bacillati</taxon>
        <taxon>Actinomycetota</taxon>
        <taxon>Actinomycetes</taxon>
        <taxon>Pseudonocardiales</taxon>
        <taxon>Pseudonocardiaceae</taxon>
        <taxon>Amycolatopsis</taxon>
    </lineage>
</organism>
<dbReference type="Proteomes" id="UP000741013">
    <property type="component" value="Unassembled WGS sequence"/>
</dbReference>
<dbReference type="SUPFAM" id="SSF89796">
    <property type="entry name" value="CoA-transferase family III (CaiB/BaiF)"/>
    <property type="match status" value="2"/>
</dbReference>
<dbReference type="InterPro" id="IPR023606">
    <property type="entry name" value="CoA-Trfase_III_dom_1_sf"/>
</dbReference>
<dbReference type="EMBL" id="JAGGMS010000001">
    <property type="protein sequence ID" value="MBP2182459.1"/>
    <property type="molecule type" value="Genomic_DNA"/>
</dbReference>
<dbReference type="PANTHER" id="PTHR48228:SF4">
    <property type="entry name" value="BLR3030 PROTEIN"/>
    <property type="match status" value="1"/>
</dbReference>
<sequence length="445" mass="47308">MIEAEIAAVWRQVSGETLPSGAIGVTGSESVLPGPFRVAAAAAASIGVATHAAAELLRFRGIEAPPVEVDLRHAAAAFHSERHLRVDGQVPGEPWAPLTGDYLATDGWVRLHCNYPRHVSAVCWGLGTAATREAVTEAVAKRRAREVQEAVVAAGGAAALMRTREDWLSHPQGEAVAGQPLVDLRQTGDAPPKRLFESHRPLGGVRVLELTHVIAGPVAGRVLAAHGADVLHLGAAHLPRLDPLWMDTGLGKRSAFTDLTQDAGRARLRKLLTKADVFVQSFRPGALARWGFSPEELADEFPGLITLDLSAYGTHGPWRTRRGFDSLVQMASGIAAHAGLDQPRPLPAQALDHATGWLAAATVMTALRRAAADGGGWRGQVALAHTAEWLESLGRREDTTTGYEAGDLLAKLPSPYGELTYVPVPGAAPQWTEGTRLPGTDRPSW</sequence>
<name>A0ABS4PSR0_9PSEU</name>
<gene>
    <name evidence="1" type="ORF">JOM49_003985</name>
</gene>
<dbReference type="PANTHER" id="PTHR48228">
    <property type="entry name" value="SUCCINYL-COA--D-CITRAMALATE COA-TRANSFERASE"/>
    <property type="match status" value="1"/>
</dbReference>
<evidence type="ECO:0000313" key="2">
    <source>
        <dbReference type="Proteomes" id="UP000741013"/>
    </source>
</evidence>
<keyword evidence="2" id="KW-1185">Reference proteome</keyword>
<reference evidence="1 2" key="1">
    <citation type="submission" date="2021-03" db="EMBL/GenBank/DDBJ databases">
        <title>Sequencing the genomes of 1000 actinobacteria strains.</title>
        <authorList>
            <person name="Klenk H.-P."/>
        </authorList>
    </citation>
    <scope>NUCLEOTIDE SEQUENCE [LARGE SCALE GENOMIC DNA]</scope>
    <source>
        <strain evidence="1 2">DSM 45510</strain>
    </source>
</reference>
<dbReference type="Gene3D" id="3.30.1540.10">
    <property type="entry name" value="formyl-coa transferase, domain 3"/>
    <property type="match status" value="1"/>
</dbReference>
<dbReference type="Pfam" id="PF02515">
    <property type="entry name" value="CoA_transf_3"/>
    <property type="match status" value="1"/>
</dbReference>